<evidence type="ECO:0000313" key="1">
    <source>
        <dbReference type="EMBL" id="KAK3081772.1"/>
    </source>
</evidence>
<name>A0ACC3DY89_9PEZI</name>
<keyword evidence="2" id="KW-1185">Reference proteome</keyword>
<organism evidence="1 2">
    <name type="scientific">Coniosporium uncinatum</name>
    <dbReference type="NCBI Taxonomy" id="93489"/>
    <lineage>
        <taxon>Eukaryota</taxon>
        <taxon>Fungi</taxon>
        <taxon>Dikarya</taxon>
        <taxon>Ascomycota</taxon>
        <taxon>Pezizomycotina</taxon>
        <taxon>Dothideomycetes</taxon>
        <taxon>Dothideomycetes incertae sedis</taxon>
        <taxon>Coniosporium</taxon>
    </lineage>
</organism>
<feature type="non-terminal residue" evidence="1">
    <location>
        <position position="206"/>
    </location>
</feature>
<dbReference type="Proteomes" id="UP001186974">
    <property type="component" value="Unassembled WGS sequence"/>
</dbReference>
<accession>A0ACC3DY89</accession>
<gene>
    <name evidence="1" type="ORF">LTS18_002881</name>
</gene>
<protein>
    <submittedName>
        <fullName evidence="1">Uncharacterized protein</fullName>
    </submittedName>
</protein>
<comment type="caution">
    <text evidence="1">The sequence shown here is derived from an EMBL/GenBank/DDBJ whole genome shotgun (WGS) entry which is preliminary data.</text>
</comment>
<evidence type="ECO:0000313" key="2">
    <source>
        <dbReference type="Proteomes" id="UP001186974"/>
    </source>
</evidence>
<dbReference type="EMBL" id="JAWDJW010000069">
    <property type="protein sequence ID" value="KAK3081772.1"/>
    <property type="molecule type" value="Genomic_DNA"/>
</dbReference>
<reference evidence="1" key="1">
    <citation type="submission" date="2024-09" db="EMBL/GenBank/DDBJ databases">
        <title>Black Yeasts Isolated from many extreme environments.</title>
        <authorList>
            <person name="Coleine C."/>
            <person name="Stajich J.E."/>
            <person name="Selbmann L."/>
        </authorList>
    </citation>
    <scope>NUCLEOTIDE SEQUENCE</scope>
    <source>
        <strain evidence="1">CCFEE 5737</strain>
    </source>
</reference>
<sequence length="206" mass="22655">MLLKGLVAATAALSCAYASPNVRLAERDLTSDIEAEYTRSLQGVLDNLGPDGALAPGAAAGVLVASPSTVNPDYYYTWTRDSALTFKMIVDEFILGDKSLQSHIEDYIHAQAIIQTITNPSGSLYTGRGLGEPKFYVNETRFNGAWGRPQRDGPALRATAMIAYMRWQLKNGGRTSAINDVWPVVRNDLAYVAQFWNQTGFDLWEE</sequence>
<proteinExistence type="predicted"/>